<feature type="transmembrane region" description="Helical" evidence="7">
    <location>
        <begin position="151"/>
        <end position="168"/>
    </location>
</feature>
<dbReference type="Proteomes" id="UP000447873">
    <property type="component" value="Unassembled WGS sequence"/>
</dbReference>
<evidence type="ECO:0000256" key="5">
    <source>
        <dbReference type="ARBA" id="ARBA00023136"/>
    </source>
</evidence>
<dbReference type="InterPro" id="IPR036259">
    <property type="entry name" value="MFS_trans_sf"/>
</dbReference>
<sequence>MKTGTNFKLIPPTFGLQPTTSSMSMTTKSQVDSTAEETTPLLASTSNSTSPQTNEAEIHDNVETTNANEDDDDDPPLDFKQIFWVCFARIADPIAMFCIFPFVPSMVRSMSIPEEEVGFYTGLIESMFSLVQMCTMIFWGRLADRHGRKPVLVICSAGISVFVLLFGMSRTIWQMILCRCMAGLFSGSVVAIRSMVSELSTKKTQARAYSYFAFSSSLGIFFGPLVGAIANPARQYPKLFGNTKFFQDWPYILPTAVAGFICAITCLTNIFFVKETLKHETRTEEPATEDGARKSKAQLLSAWQIMRSPGVPMSIFISCYAGCLGFAFTAVAPVFWFTSVPNGGFGFAPNMISLFFMISGISQALWLLLVFPPLQRRIGTANVLRLCGVWWPAFIMTMPLGNLLLKKEWIAAFWAISIPFQVGGSGVSMAFTAVTLALNDVTPGHQNLGGLNSIALTFSSAIRAITPALFSSLYAYGVTHQILGGEFGIVIIAVTAGGFWVACQFLPSQVENKPDDKNKDEALDDGSVDAVKKSRRSEAEPLLSDGNATKG</sequence>
<dbReference type="PRINTS" id="PR01035">
    <property type="entry name" value="TCRTETA"/>
</dbReference>
<feature type="transmembrane region" description="Helical" evidence="7">
    <location>
        <begin position="119"/>
        <end position="139"/>
    </location>
</feature>
<dbReference type="InterPro" id="IPR001958">
    <property type="entry name" value="Tet-R_TetA/multi-R_MdtG-like"/>
</dbReference>
<organism evidence="9 10">
    <name type="scientific">Venturia inaequalis</name>
    <name type="common">Apple scab fungus</name>
    <dbReference type="NCBI Taxonomy" id="5025"/>
    <lineage>
        <taxon>Eukaryota</taxon>
        <taxon>Fungi</taxon>
        <taxon>Dikarya</taxon>
        <taxon>Ascomycota</taxon>
        <taxon>Pezizomycotina</taxon>
        <taxon>Dothideomycetes</taxon>
        <taxon>Pleosporomycetidae</taxon>
        <taxon>Venturiales</taxon>
        <taxon>Venturiaceae</taxon>
        <taxon>Venturia</taxon>
    </lineage>
</organism>
<comment type="subcellular location">
    <subcellularLocation>
        <location evidence="1">Membrane</location>
        <topology evidence="1">Multi-pass membrane protein</topology>
    </subcellularLocation>
</comment>
<feature type="transmembrane region" description="Helical" evidence="7">
    <location>
        <begin position="482"/>
        <end position="503"/>
    </location>
</feature>
<dbReference type="Gene3D" id="1.20.1250.20">
    <property type="entry name" value="MFS general substrate transporter like domains"/>
    <property type="match status" value="1"/>
</dbReference>
<evidence type="ECO:0000256" key="7">
    <source>
        <dbReference type="SAM" id="Phobius"/>
    </source>
</evidence>
<feature type="transmembrane region" description="Helical" evidence="7">
    <location>
        <begin position="383"/>
        <end position="405"/>
    </location>
</feature>
<dbReference type="Pfam" id="PF07690">
    <property type="entry name" value="MFS_1"/>
    <property type="match status" value="1"/>
</dbReference>
<feature type="region of interest" description="Disordered" evidence="6">
    <location>
        <begin position="511"/>
        <end position="551"/>
    </location>
</feature>
<feature type="compositionally biased region" description="Polar residues" evidence="6">
    <location>
        <begin position="30"/>
        <end position="55"/>
    </location>
</feature>
<evidence type="ECO:0000313" key="9">
    <source>
        <dbReference type="EMBL" id="KAE9967195.1"/>
    </source>
</evidence>
<evidence type="ECO:0000259" key="8">
    <source>
        <dbReference type="PROSITE" id="PS50850"/>
    </source>
</evidence>
<dbReference type="CDD" id="cd17330">
    <property type="entry name" value="MFS_SLC46_TetA_like"/>
    <property type="match status" value="1"/>
</dbReference>
<gene>
    <name evidence="9" type="ORF">EG328_008371</name>
</gene>
<evidence type="ECO:0000256" key="1">
    <source>
        <dbReference type="ARBA" id="ARBA00004141"/>
    </source>
</evidence>
<reference evidence="9 10" key="1">
    <citation type="submission" date="2018-12" db="EMBL/GenBank/DDBJ databases">
        <title>Venturia inaequalis Genome Resource.</title>
        <authorList>
            <person name="Lichtner F.J."/>
        </authorList>
    </citation>
    <scope>NUCLEOTIDE SEQUENCE [LARGE SCALE GENOMIC DNA]</scope>
    <source>
        <strain evidence="9 10">120213</strain>
    </source>
</reference>
<dbReference type="AlphaFoldDB" id="A0A8H3YNB2"/>
<feature type="domain" description="Major facilitator superfamily (MFS) profile" evidence="8">
    <location>
        <begin position="81"/>
        <end position="510"/>
    </location>
</feature>
<dbReference type="InterPro" id="IPR011701">
    <property type="entry name" value="MFS"/>
</dbReference>
<evidence type="ECO:0000256" key="2">
    <source>
        <dbReference type="ARBA" id="ARBA00022448"/>
    </source>
</evidence>
<dbReference type="InterPro" id="IPR020846">
    <property type="entry name" value="MFS_dom"/>
</dbReference>
<feature type="transmembrane region" description="Helical" evidence="7">
    <location>
        <begin position="208"/>
        <end position="231"/>
    </location>
</feature>
<proteinExistence type="predicted"/>
<feature type="transmembrane region" description="Helical" evidence="7">
    <location>
        <begin position="315"/>
        <end position="339"/>
    </location>
</feature>
<dbReference type="GO" id="GO:0016020">
    <property type="term" value="C:membrane"/>
    <property type="evidence" value="ECO:0007669"/>
    <property type="project" value="UniProtKB-SubCell"/>
</dbReference>
<comment type="caution">
    <text evidence="9">The sequence shown here is derived from an EMBL/GenBank/DDBJ whole genome shotgun (WGS) entry which is preliminary data.</text>
</comment>
<dbReference type="SUPFAM" id="SSF103473">
    <property type="entry name" value="MFS general substrate transporter"/>
    <property type="match status" value="1"/>
</dbReference>
<name>A0A8H3YNB2_VENIN</name>
<keyword evidence="5 7" id="KW-0472">Membrane</keyword>
<dbReference type="GO" id="GO:0022857">
    <property type="term" value="F:transmembrane transporter activity"/>
    <property type="evidence" value="ECO:0007669"/>
    <property type="project" value="InterPro"/>
</dbReference>
<feature type="transmembrane region" description="Helical" evidence="7">
    <location>
        <begin position="251"/>
        <end position="272"/>
    </location>
</feature>
<feature type="compositionally biased region" description="Basic and acidic residues" evidence="6">
    <location>
        <begin position="530"/>
        <end position="539"/>
    </location>
</feature>
<feature type="transmembrane region" description="Helical" evidence="7">
    <location>
        <begin position="351"/>
        <end position="371"/>
    </location>
</feature>
<keyword evidence="4 7" id="KW-1133">Transmembrane helix</keyword>
<feature type="compositionally biased region" description="Basic and acidic residues" evidence="6">
    <location>
        <begin position="512"/>
        <end position="521"/>
    </location>
</feature>
<keyword evidence="2" id="KW-0813">Transport</keyword>
<keyword evidence="3 7" id="KW-0812">Transmembrane</keyword>
<dbReference type="EMBL" id="WNWS01000470">
    <property type="protein sequence ID" value="KAE9967195.1"/>
    <property type="molecule type" value="Genomic_DNA"/>
</dbReference>
<evidence type="ECO:0000256" key="3">
    <source>
        <dbReference type="ARBA" id="ARBA00022692"/>
    </source>
</evidence>
<feature type="transmembrane region" description="Helical" evidence="7">
    <location>
        <begin position="174"/>
        <end position="196"/>
    </location>
</feature>
<feature type="transmembrane region" description="Helical" evidence="7">
    <location>
        <begin position="411"/>
        <end position="438"/>
    </location>
</feature>
<feature type="transmembrane region" description="Helical" evidence="7">
    <location>
        <begin position="450"/>
        <end position="476"/>
    </location>
</feature>
<accession>A0A8H3YNB2</accession>
<dbReference type="PANTHER" id="PTHR23504:SF3">
    <property type="entry name" value="MAJOR FACILITATOR SUPERFAMILY (MFS) PROFILE DOMAIN-CONTAINING PROTEIN"/>
    <property type="match status" value="1"/>
</dbReference>
<evidence type="ECO:0000256" key="4">
    <source>
        <dbReference type="ARBA" id="ARBA00022989"/>
    </source>
</evidence>
<feature type="compositionally biased region" description="Low complexity" evidence="6">
    <location>
        <begin position="19"/>
        <end position="29"/>
    </location>
</feature>
<evidence type="ECO:0000313" key="10">
    <source>
        <dbReference type="Proteomes" id="UP000447873"/>
    </source>
</evidence>
<feature type="region of interest" description="Disordered" evidence="6">
    <location>
        <begin position="11"/>
        <end position="56"/>
    </location>
</feature>
<protein>
    <recommendedName>
        <fullName evidence="8">Major facilitator superfamily (MFS) profile domain-containing protein</fullName>
    </recommendedName>
</protein>
<feature type="transmembrane region" description="Helical" evidence="7">
    <location>
        <begin position="82"/>
        <end position="107"/>
    </location>
</feature>
<dbReference type="PANTHER" id="PTHR23504">
    <property type="entry name" value="MAJOR FACILITATOR SUPERFAMILY DOMAIN-CONTAINING PROTEIN 10"/>
    <property type="match status" value="1"/>
</dbReference>
<evidence type="ECO:0000256" key="6">
    <source>
        <dbReference type="SAM" id="MobiDB-lite"/>
    </source>
</evidence>
<dbReference type="PROSITE" id="PS50850">
    <property type="entry name" value="MFS"/>
    <property type="match status" value="1"/>
</dbReference>